<sequence length="79" mass="8866">RLYEKERERANKAEEARDTAQKLLKKNLHYQSLMSPKSARATAGGVEQNIMDWIMPTFGCHILCGPALASDGTQENAFQ</sequence>
<accession>A0AAE0FFH9</accession>
<protein>
    <submittedName>
        <fullName evidence="1">Uncharacterized protein</fullName>
    </submittedName>
</protein>
<feature type="non-terminal residue" evidence="1">
    <location>
        <position position="1"/>
    </location>
</feature>
<organism evidence="1 2">
    <name type="scientific">Cymbomonas tetramitiformis</name>
    <dbReference type="NCBI Taxonomy" id="36881"/>
    <lineage>
        <taxon>Eukaryota</taxon>
        <taxon>Viridiplantae</taxon>
        <taxon>Chlorophyta</taxon>
        <taxon>Pyramimonadophyceae</taxon>
        <taxon>Pyramimonadales</taxon>
        <taxon>Pyramimonadaceae</taxon>
        <taxon>Cymbomonas</taxon>
    </lineage>
</organism>
<dbReference type="Proteomes" id="UP001190700">
    <property type="component" value="Unassembled WGS sequence"/>
</dbReference>
<proteinExistence type="predicted"/>
<gene>
    <name evidence="1" type="ORF">CYMTET_32333</name>
</gene>
<name>A0AAE0FFH9_9CHLO</name>
<dbReference type="AlphaFoldDB" id="A0AAE0FFH9"/>
<reference evidence="1 2" key="1">
    <citation type="journal article" date="2015" name="Genome Biol. Evol.">
        <title>Comparative Genomics of a Bacterivorous Green Alga Reveals Evolutionary Causalities and Consequences of Phago-Mixotrophic Mode of Nutrition.</title>
        <authorList>
            <person name="Burns J.A."/>
            <person name="Paasch A."/>
            <person name="Narechania A."/>
            <person name="Kim E."/>
        </authorList>
    </citation>
    <scope>NUCLEOTIDE SEQUENCE [LARGE SCALE GENOMIC DNA]</scope>
    <source>
        <strain evidence="1 2">PLY_AMNH</strain>
    </source>
</reference>
<evidence type="ECO:0000313" key="1">
    <source>
        <dbReference type="EMBL" id="KAK3258629.1"/>
    </source>
</evidence>
<comment type="caution">
    <text evidence="1">The sequence shown here is derived from an EMBL/GenBank/DDBJ whole genome shotgun (WGS) entry which is preliminary data.</text>
</comment>
<evidence type="ECO:0000313" key="2">
    <source>
        <dbReference type="Proteomes" id="UP001190700"/>
    </source>
</evidence>
<keyword evidence="2" id="KW-1185">Reference proteome</keyword>
<dbReference type="EMBL" id="LGRX02019388">
    <property type="protein sequence ID" value="KAK3258629.1"/>
    <property type="molecule type" value="Genomic_DNA"/>
</dbReference>